<keyword evidence="1 3" id="KW-0339">Growth factor</keyword>
<evidence type="ECO:0000313" key="6">
    <source>
        <dbReference type="EMBL" id="KAG5284161.1"/>
    </source>
</evidence>
<dbReference type="InterPro" id="IPR029034">
    <property type="entry name" value="Cystine-knot_cytokine"/>
</dbReference>
<dbReference type="InterPro" id="IPR050507">
    <property type="entry name" value="PDGF/VEGF_growth_factor"/>
</dbReference>
<sequence>MWMLVLFLRILSITCVCGYEYGDYYPGKEETEVTTVEDLTLGVSSLDELLEVLYPAYRLRQRCLQRRSERTASPQYADEDMWRTPRQLALFKDDGTFDVILEEIQRTICRPREVCLEVSKEFPDSTSRFYLPRCVGVHRCGGCCPSEAFHCTNTSYTLVNKTLLELSPPRMERTVVMVSVVNHTSCECLAKRPRHSIIRRSLDEQPTLCPQPEEACSAGFVWDELGCKCVPADLLSLSEQELEPGDSSPAGVVRWDPECGSLCQVQCPASQPLDPETCLCQCKKSEQTCMLLGKKFKADNCSCYRLPCKDPHRKCPSGSYYSHLVCQCIPNFLRSNERELT</sequence>
<protein>
    <recommendedName>
        <fullName evidence="5">Platelet-derived growth factor (PDGF) family profile domain-containing protein</fullName>
    </recommendedName>
</protein>
<gene>
    <name evidence="6" type="ORF">AALO_G00023600</name>
</gene>
<dbReference type="GO" id="GO:0001666">
    <property type="term" value="P:response to hypoxia"/>
    <property type="evidence" value="ECO:0007669"/>
    <property type="project" value="TreeGrafter"/>
</dbReference>
<keyword evidence="4" id="KW-0732">Signal</keyword>
<reference evidence="6" key="1">
    <citation type="submission" date="2020-10" db="EMBL/GenBank/DDBJ databases">
        <title>Chromosome-scale genome assembly of the Allis shad, Alosa alosa.</title>
        <authorList>
            <person name="Margot Z."/>
            <person name="Christophe K."/>
            <person name="Cabau C."/>
            <person name="Louis A."/>
            <person name="Berthelot C."/>
            <person name="Parey E."/>
            <person name="Roest Crollius H."/>
            <person name="Montfort J."/>
            <person name="Robinson-Rechavi M."/>
            <person name="Bucao C."/>
            <person name="Bouchez O."/>
            <person name="Gislard M."/>
            <person name="Lluch J."/>
            <person name="Milhes M."/>
            <person name="Lampietro C."/>
            <person name="Lopez Roques C."/>
            <person name="Donnadieu C."/>
            <person name="Braasch I."/>
            <person name="Desvignes T."/>
            <person name="Postlethwait J."/>
            <person name="Bobe J."/>
            <person name="Guiguen Y."/>
        </authorList>
    </citation>
    <scope>NUCLEOTIDE SEQUENCE</scope>
    <source>
        <strain evidence="6">M-15738</strain>
        <tissue evidence="6">Blood</tissue>
    </source>
</reference>
<dbReference type="GO" id="GO:0016020">
    <property type="term" value="C:membrane"/>
    <property type="evidence" value="ECO:0007669"/>
    <property type="project" value="InterPro"/>
</dbReference>
<dbReference type="PROSITE" id="PS50278">
    <property type="entry name" value="PDGF_2"/>
    <property type="match status" value="1"/>
</dbReference>
<keyword evidence="2" id="KW-1015">Disulfide bond</keyword>
<dbReference type="GO" id="GO:0060754">
    <property type="term" value="P:positive regulation of mast cell chemotaxis"/>
    <property type="evidence" value="ECO:0007669"/>
    <property type="project" value="TreeGrafter"/>
</dbReference>
<dbReference type="GO" id="GO:0001938">
    <property type="term" value="P:positive regulation of endothelial cell proliferation"/>
    <property type="evidence" value="ECO:0007669"/>
    <property type="project" value="TreeGrafter"/>
</dbReference>
<dbReference type="GO" id="GO:0008083">
    <property type="term" value="F:growth factor activity"/>
    <property type="evidence" value="ECO:0007669"/>
    <property type="project" value="UniProtKB-KW"/>
</dbReference>
<dbReference type="GO" id="GO:0050930">
    <property type="term" value="P:induction of positive chemotaxis"/>
    <property type="evidence" value="ECO:0007669"/>
    <property type="project" value="TreeGrafter"/>
</dbReference>
<dbReference type="EMBL" id="JADWDJ010000002">
    <property type="protein sequence ID" value="KAG5284161.1"/>
    <property type="molecule type" value="Genomic_DNA"/>
</dbReference>
<evidence type="ECO:0000256" key="2">
    <source>
        <dbReference type="ARBA" id="ARBA00023157"/>
    </source>
</evidence>
<dbReference type="AlphaFoldDB" id="A0AAV6HDW4"/>
<evidence type="ECO:0000313" key="7">
    <source>
        <dbReference type="Proteomes" id="UP000823561"/>
    </source>
</evidence>
<dbReference type="SUPFAM" id="SSF57501">
    <property type="entry name" value="Cystine-knot cytokines"/>
    <property type="match status" value="1"/>
</dbReference>
<dbReference type="GO" id="GO:0005615">
    <property type="term" value="C:extracellular space"/>
    <property type="evidence" value="ECO:0007669"/>
    <property type="project" value="TreeGrafter"/>
</dbReference>
<dbReference type="GO" id="GO:0048010">
    <property type="term" value="P:vascular endothelial growth factor receptor signaling pathway"/>
    <property type="evidence" value="ECO:0007669"/>
    <property type="project" value="TreeGrafter"/>
</dbReference>
<dbReference type="PANTHER" id="PTHR12025:SF3">
    <property type="entry name" value="VASCULAR ENDOTHELIAL GROWTH FACTOR C"/>
    <property type="match status" value="1"/>
</dbReference>
<accession>A0AAV6HDW4</accession>
<evidence type="ECO:0000256" key="1">
    <source>
        <dbReference type="ARBA" id="ARBA00023030"/>
    </source>
</evidence>
<dbReference type="Proteomes" id="UP000823561">
    <property type="component" value="Chromosome 2"/>
</dbReference>
<dbReference type="GO" id="GO:0038084">
    <property type="term" value="P:vascular endothelial growth factor signaling pathway"/>
    <property type="evidence" value="ECO:0007669"/>
    <property type="project" value="TreeGrafter"/>
</dbReference>
<feature type="domain" description="Platelet-derived growth factor (PDGF) family profile" evidence="5">
    <location>
        <begin position="101"/>
        <end position="193"/>
    </location>
</feature>
<evidence type="ECO:0000256" key="3">
    <source>
        <dbReference type="RuleBase" id="RU003818"/>
    </source>
</evidence>
<dbReference type="PANTHER" id="PTHR12025">
    <property type="entry name" value="VASCULAR ENDOTHELIAL GROWTH FACTOR"/>
    <property type="match status" value="1"/>
</dbReference>
<evidence type="ECO:0000256" key="4">
    <source>
        <dbReference type="SAM" id="SignalP"/>
    </source>
</evidence>
<organism evidence="6 7">
    <name type="scientific">Alosa alosa</name>
    <name type="common">allis shad</name>
    <dbReference type="NCBI Taxonomy" id="278164"/>
    <lineage>
        <taxon>Eukaryota</taxon>
        <taxon>Metazoa</taxon>
        <taxon>Chordata</taxon>
        <taxon>Craniata</taxon>
        <taxon>Vertebrata</taxon>
        <taxon>Euteleostomi</taxon>
        <taxon>Actinopterygii</taxon>
        <taxon>Neopterygii</taxon>
        <taxon>Teleostei</taxon>
        <taxon>Clupei</taxon>
        <taxon>Clupeiformes</taxon>
        <taxon>Clupeoidei</taxon>
        <taxon>Clupeidae</taxon>
        <taxon>Alosa</taxon>
    </lineage>
</organism>
<feature type="signal peptide" evidence="4">
    <location>
        <begin position="1"/>
        <end position="18"/>
    </location>
</feature>
<dbReference type="InterPro" id="IPR000072">
    <property type="entry name" value="PDGF/VEGF_dom"/>
</dbReference>
<proteinExistence type="inferred from homology"/>
<evidence type="ECO:0000259" key="5">
    <source>
        <dbReference type="PROSITE" id="PS50278"/>
    </source>
</evidence>
<dbReference type="SMART" id="SM00141">
    <property type="entry name" value="PDGF"/>
    <property type="match status" value="1"/>
</dbReference>
<dbReference type="CDD" id="cd00135">
    <property type="entry name" value="PDGF"/>
    <property type="match status" value="1"/>
</dbReference>
<keyword evidence="7" id="KW-1185">Reference proteome</keyword>
<dbReference type="GO" id="GO:0002040">
    <property type="term" value="P:sprouting angiogenesis"/>
    <property type="evidence" value="ECO:0007669"/>
    <property type="project" value="TreeGrafter"/>
</dbReference>
<dbReference type="GO" id="GO:0045766">
    <property type="term" value="P:positive regulation of angiogenesis"/>
    <property type="evidence" value="ECO:0007669"/>
    <property type="project" value="TreeGrafter"/>
</dbReference>
<dbReference type="GO" id="GO:0042056">
    <property type="term" value="F:chemoattractant activity"/>
    <property type="evidence" value="ECO:0007669"/>
    <property type="project" value="TreeGrafter"/>
</dbReference>
<dbReference type="Pfam" id="PF00341">
    <property type="entry name" value="PDGF"/>
    <property type="match status" value="1"/>
</dbReference>
<dbReference type="GO" id="GO:0043185">
    <property type="term" value="F:vascular endothelial growth factor receptor 3 binding"/>
    <property type="evidence" value="ECO:0007669"/>
    <property type="project" value="TreeGrafter"/>
</dbReference>
<dbReference type="InterPro" id="IPR023581">
    <property type="entry name" value="PD_growth_factor_CS"/>
</dbReference>
<comment type="similarity">
    <text evidence="3">Belongs to the PDGF/VEGF growth factor family.</text>
</comment>
<comment type="caution">
    <text evidence="6">The sequence shown here is derived from an EMBL/GenBank/DDBJ whole genome shotgun (WGS) entry which is preliminary data.</text>
</comment>
<feature type="chain" id="PRO_5043518127" description="Platelet-derived growth factor (PDGF) family profile domain-containing protein" evidence="4">
    <location>
        <begin position="19"/>
        <end position="341"/>
    </location>
</feature>
<name>A0AAV6HDW4_9TELE</name>
<dbReference type="Gene3D" id="2.10.90.10">
    <property type="entry name" value="Cystine-knot cytokines"/>
    <property type="match status" value="1"/>
</dbReference>
<dbReference type="PROSITE" id="PS00249">
    <property type="entry name" value="PDGF_1"/>
    <property type="match status" value="1"/>
</dbReference>